<dbReference type="InterPro" id="IPR050417">
    <property type="entry name" value="Sugar_Epim/Isomerase"/>
</dbReference>
<dbReference type="InterPro" id="IPR017643">
    <property type="entry name" value="Hydroxypyruvate_isomerase"/>
</dbReference>
<keyword evidence="1 2" id="KW-0413">Isomerase</keyword>
<dbReference type="RefSeq" id="WP_216126534.1">
    <property type="nucleotide sequence ID" value="NZ_CP064782.1"/>
</dbReference>
<dbReference type="PANTHER" id="PTHR43489:SF13">
    <property type="entry name" value="HYDROXYPYRUVATE ISOMERASE"/>
    <property type="match status" value="1"/>
</dbReference>
<dbReference type="AlphaFoldDB" id="A0A975SNF6"/>
<dbReference type="GO" id="GO:0008903">
    <property type="term" value="F:hydroxypyruvate isomerase activity"/>
    <property type="evidence" value="ECO:0007669"/>
    <property type="project" value="UniProtKB-EC"/>
</dbReference>
<dbReference type="GO" id="GO:0046487">
    <property type="term" value="P:glyoxylate metabolic process"/>
    <property type="evidence" value="ECO:0007669"/>
    <property type="project" value="TreeGrafter"/>
</dbReference>
<keyword evidence="5" id="KW-1185">Reference proteome</keyword>
<gene>
    <name evidence="4" type="primary">hyi</name>
    <name evidence="4" type="ORF">Azoinq_02850</name>
</gene>
<reference evidence="4" key="1">
    <citation type="submission" date="2020-11" db="EMBL/GenBank/DDBJ databases">
        <title>Azospira inquinata sp. nov.</title>
        <authorList>
            <person name="Moe W.M."/>
            <person name="Mikes M.C."/>
        </authorList>
    </citation>
    <scope>NUCLEOTIDE SEQUENCE</scope>
    <source>
        <strain evidence="4">Azo-3</strain>
    </source>
</reference>
<protein>
    <submittedName>
        <fullName evidence="4">Hydroxypyruvate isomerase</fullName>
        <ecNumber evidence="4">5.3.1.22</ecNumber>
    </submittedName>
</protein>
<name>A0A975SNF6_9RHOO</name>
<accession>A0A975SNF6</accession>
<evidence type="ECO:0000259" key="3">
    <source>
        <dbReference type="Pfam" id="PF01261"/>
    </source>
</evidence>
<feature type="domain" description="Xylose isomerase-like TIM barrel" evidence="3">
    <location>
        <begin position="22"/>
        <end position="254"/>
    </location>
</feature>
<dbReference type="KEGG" id="aiq:Azoinq_02850"/>
<dbReference type="EMBL" id="CP064782">
    <property type="protein sequence ID" value="QWT49567.1"/>
    <property type="molecule type" value="Genomic_DNA"/>
</dbReference>
<dbReference type="NCBIfam" id="NF043033">
    <property type="entry name" value="OxoTetrIsom"/>
    <property type="match status" value="1"/>
</dbReference>
<dbReference type="FunFam" id="3.20.20.150:FF:000007">
    <property type="entry name" value="Hydroxypyruvate isomerase"/>
    <property type="match status" value="1"/>
</dbReference>
<evidence type="ECO:0000313" key="5">
    <source>
        <dbReference type="Proteomes" id="UP000683428"/>
    </source>
</evidence>
<comment type="similarity">
    <text evidence="2">Belongs to the hyi family.</text>
</comment>
<evidence type="ECO:0000313" key="4">
    <source>
        <dbReference type="EMBL" id="QWT49567.1"/>
    </source>
</evidence>
<sequence length="260" mass="28389">MLRFAANLSFLFADTPFLERFGWAARAGFRGVEFMFPYAYPAAELAARLKAEGLTQVLFNLPAGDWDGGERGIACLPGREEEFREGVGLALEYARTLGCRRLNCLAGLRPVGVPEAEVAATFRENFRYAHARLAPAGITLLTEPINSRVDMPGFWLDTPDKGLAALDGAGCGALQYDLYHAQIMAGDLARFLEKHLPRIGHLQIADNPGRHEPGTGEIAYPFLFALLERLGYQGWIGCEYKPQSTTAAGLGWLPSGALRA</sequence>
<evidence type="ECO:0000256" key="2">
    <source>
        <dbReference type="PIRNR" id="PIRNR006241"/>
    </source>
</evidence>
<organism evidence="4 5">
    <name type="scientific">Azospira inquinata</name>
    <dbReference type="NCBI Taxonomy" id="2785627"/>
    <lineage>
        <taxon>Bacteria</taxon>
        <taxon>Pseudomonadati</taxon>
        <taxon>Pseudomonadota</taxon>
        <taxon>Betaproteobacteria</taxon>
        <taxon>Rhodocyclales</taxon>
        <taxon>Rhodocyclaceae</taxon>
        <taxon>Azospira</taxon>
    </lineage>
</organism>
<dbReference type="InterPro" id="IPR053398">
    <property type="entry name" value="HPT_OtnI_isomerases"/>
</dbReference>
<dbReference type="NCBIfam" id="TIGR03234">
    <property type="entry name" value="OH-pyruv-isom"/>
    <property type="match status" value="1"/>
</dbReference>
<proteinExistence type="inferred from homology"/>
<dbReference type="PIRSF" id="PIRSF006241">
    <property type="entry name" value="HyI"/>
    <property type="match status" value="1"/>
</dbReference>
<dbReference type="InterPro" id="IPR013022">
    <property type="entry name" value="Xyl_isomerase-like_TIM-brl"/>
</dbReference>
<evidence type="ECO:0000256" key="1">
    <source>
        <dbReference type="ARBA" id="ARBA00023235"/>
    </source>
</evidence>
<dbReference type="Proteomes" id="UP000683428">
    <property type="component" value="Chromosome"/>
</dbReference>
<dbReference type="PANTHER" id="PTHR43489">
    <property type="entry name" value="ISOMERASE"/>
    <property type="match status" value="1"/>
</dbReference>
<dbReference type="Pfam" id="PF01261">
    <property type="entry name" value="AP_endonuc_2"/>
    <property type="match status" value="1"/>
</dbReference>
<dbReference type="InterPro" id="IPR026040">
    <property type="entry name" value="HyI-like"/>
</dbReference>
<dbReference type="EC" id="5.3.1.22" evidence="4"/>